<dbReference type="EMBL" id="FNOX01000003">
    <property type="protein sequence ID" value="SDY34573.1"/>
    <property type="molecule type" value="Genomic_DNA"/>
</dbReference>
<protein>
    <submittedName>
        <fullName evidence="1">Uncharacterized protein</fullName>
    </submittedName>
</protein>
<dbReference type="Proteomes" id="UP000182902">
    <property type="component" value="Unassembled WGS sequence"/>
</dbReference>
<evidence type="ECO:0000313" key="1">
    <source>
        <dbReference type="EMBL" id="SDY34573.1"/>
    </source>
</evidence>
<proteinExistence type="predicted"/>
<accession>A0A1H3J3K3</accession>
<reference evidence="1 2" key="1">
    <citation type="submission" date="2016-10" db="EMBL/GenBank/DDBJ databases">
        <authorList>
            <person name="de Groot N.N."/>
        </authorList>
    </citation>
    <scope>NUCLEOTIDE SEQUENCE [LARGE SCALE GENOMIC DNA]</scope>
    <source>
        <strain evidence="1 2">ICMP 14252</strain>
    </source>
</reference>
<organism evidence="1 2">
    <name type="scientific">Pseudomonas salomonii</name>
    <dbReference type="NCBI Taxonomy" id="191391"/>
    <lineage>
        <taxon>Bacteria</taxon>
        <taxon>Pseudomonadati</taxon>
        <taxon>Pseudomonadota</taxon>
        <taxon>Gammaproteobacteria</taxon>
        <taxon>Pseudomonadales</taxon>
        <taxon>Pseudomonadaceae</taxon>
        <taxon>Pseudomonas</taxon>
    </lineage>
</organism>
<dbReference type="AlphaFoldDB" id="A0A1H3J3K3"/>
<gene>
    <name evidence="1" type="ORF">SAMN05216247_103450</name>
</gene>
<name>A0A1H3J3K3_9PSED</name>
<dbReference type="RefSeq" id="WP_069788549.1">
    <property type="nucleotide sequence ID" value="NZ_FNOX01000003.1"/>
</dbReference>
<sequence>MKLLAETGAFAEKLRTGMQQFRREEAYLRNQYATAESVAPESMPASMLERPTRRFLIDHFLRALDWNPDNPGQVIEEARAYSANNDRLYFDYLGVSPTDRAPVLIVEAKGFDIPKPRRARGSELDAKNMATLICEALFALKDKSQRGSGIIAEWAEYLKDLHSYVSALNEFGRRTLRRVVITAGNWVIVFEEPIACFVTPGQPITERVHCFPNGDEILLRHVELFEMLHRSRLVDTLPLALDVPEALEFLPPDKIGDCYRAVMVATSATTGAERKKYPTRSVYPAMLVKSSNRWFAILDLDRWAEEPKGSERIEDFLTTLEQAGNDLEKRLRARLGLPLIPRSLDQFPGFPQAQVRQHSSAEIPPLPGSTAARIVIGGRRTFVIHSGEPGAPSEYVVVTGTSWFYKSDRATTPSMCNFHYWKAARNAGVAKGDLQSTCLIASFTEDGQDRHCSHGDLRSIRAQRCHVLPLETHMCCHSCSFIRICWDSDRDLLPCPIA</sequence>
<evidence type="ECO:0000313" key="2">
    <source>
        <dbReference type="Proteomes" id="UP000182902"/>
    </source>
</evidence>